<dbReference type="GO" id="GO:0050568">
    <property type="term" value="F:protein-glutamine glutaminase activity"/>
    <property type="evidence" value="ECO:0007669"/>
    <property type="project" value="UniProtKB-UniRule"/>
</dbReference>
<evidence type="ECO:0000313" key="5">
    <source>
        <dbReference type="Proteomes" id="UP000053690"/>
    </source>
</evidence>
<gene>
    <name evidence="3" type="primary">cheD</name>
    <name evidence="4" type="ORF">AVO44_04765</name>
</gene>
<evidence type="ECO:0000313" key="4">
    <source>
        <dbReference type="EMBL" id="KUJ81181.1"/>
    </source>
</evidence>
<dbReference type="GO" id="GO:0006935">
    <property type="term" value="P:chemotaxis"/>
    <property type="evidence" value="ECO:0007669"/>
    <property type="project" value="UniProtKB-UniRule"/>
</dbReference>
<protein>
    <recommendedName>
        <fullName evidence="3">Probable chemoreceptor glutamine deamidase CheD</fullName>
        <ecNumber evidence="3">3.5.1.44</ecNumber>
    </recommendedName>
</protein>
<proteinExistence type="inferred from homology"/>
<dbReference type="OrthoDB" id="9807202at2"/>
<evidence type="ECO:0000256" key="3">
    <source>
        <dbReference type="HAMAP-Rule" id="MF_01440"/>
    </source>
</evidence>
<keyword evidence="1 3" id="KW-0145">Chemotaxis</keyword>
<organism evidence="4 5">
    <name type="scientific">Ruegeria profundi</name>
    <dbReference type="NCBI Taxonomy" id="1685378"/>
    <lineage>
        <taxon>Bacteria</taxon>
        <taxon>Pseudomonadati</taxon>
        <taxon>Pseudomonadota</taxon>
        <taxon>Alphaproteobacteria</taxon>
        <taxon>Rhodobacterales</taxon>
        <taxon>Roseobacteraceae</taxon>
        <taxon>Ruegeria</taxon>
    </lineage>
</organism>
<reference evidence="5" key="1">
    <citation type="submission" date="2015-12" db="EMBL/GenBank/DDBJ databases">
        <authorList>
            <person name="Zhang G."/>
            <person name="Stingl U."/>
        </authorList>
    </citation>
    <scope>NUCLEOTIDE SEQUENCE [LARGE SCALE GENOMIC DNA]</scope>
    <source>
        <strain evidence="5">ZGT108</strain>
    </source>
</reference>
<dbReference type="SUPFAM" id="SSF64438">
    <property type="entry name" value="CNF1/YfiH-like putative cysteine hydrolases"/>
    <property type="match status" value="1"/>
</dbReference>
<sequence length="184" mass="19901">MRIGTALTDYLEKAPAVGVLQGEFKVTHKADVVFSTILGSCISACLYDVREGVGGMNHFLLAAGSVEDQSSRYGINAMELLVNGILKLGGTRSNLRAKIFGGGNMLPNLPDVGAENTNFVQRYLTEEGIECVSSSVGGNKARRIRFHPASGRVKQVFVTSHQYPAIDEENRKAAQPQKSQLVLF</sequence>
<dbReference type="InterPro" id="IPR005659">
    <property type="entry name" value="Chemorcpt_Glu_NH3ase_CheD"/>
</dbReference>
<evidence type="ECO:0000256" key="2">
    <source>
        <dbReference type="ARBA" id="ARBA00022801"/>
    </source>
</evidence>
<dbReference type="EC" id="3.5.1.44" evidence="3"/>
<dbReference type="AlphaFoldDB" id="A0A0X3U1R1"/>
<dbReference type="Proteomes" id="UP000053690">
    <property type="component" value="Unassembled WGS sequence"/>
</dbReference>
<dbReference type="InterPro" id="IPR038592">
    <property type="entry name" value="CheD-like_sf"/>
</dbReference>
<comment type="caution">
    <text evidence="4">The sequence shown here is derived from an EMBL/GenBank/DDBJ whole genome shotgun (WGS) entry which is preliminary data.</text>
</comment>
<dbReference type="STRING" id="1685378.AVO44_04765"/>
<name>A0A0X3U1R1_9RHOB</name>
<comment type="similarity">
    <text evidence="3">Belongs to the CheD family.</text>
</comment>
<accession>A0A0X3U1R1</accession>
<dbReference type="Pfam" id="PF03975">
    <property type="entry name" value="CheD"/>
    <property type="match status" value="1"/>
</dbReference>
<evidence type="ECO:0000256" key="1">
    <source>
        <dbReference type="ARBA" id="ARBA00022500"/>
    </source>
</evidence>
<keyword evidence="2 3" id="KW-0378">Hydrolase</keyword>
<dbReference type="Gene3D" id="3.30.1330.200">
    <property type="match status" value="1"/>
</dbReference>
<dbReference type="CDD" id="cd16352">
    <property type="entry name" value="CheD"/>
    <property type="match status" value="1"/>
</dbReference>
<dbReference type="EMBL" id="LQBP01000002">
    <property type="protein sequence ID" value="KUJ81181.1"/>
    <property type="molecule type" value="Genomic_DNA"/>
</dbReference>
<dbReference type="PANTHER" id="PTHR35147:SF2">
    <property type="entry name" value="CHEMORECEPTOR GLUTAMINE DEAMIDASE CHED-RELATED"/>
    <property type="match status" value="1"/>
</dbReference>
<comment type="catalytic activity">
    <reaction evidence="3">
        <text>L-glutaminyl-[protein] + H2O = L-glutamyl-[protein] + NH4(+)</text>
        <dbReference type="Rhea" id="RHEA:16441"/>
        <dbReference type="Rhea" id="RHEA-COMP:10207"/>
        <dbReference type="Rhea" id="RHEA-COMP:10208"/>
        <dbReference type="ChEBI" id="CHEBI:15377"/>
        <dbReference type="ChEBI" id="CHEBI:28938"/>
        <dbReference type="ChEBI" id="CHEBI:29973"/>
        <dbReference type="ChEBI" id="CHEBI:30011"/>
        <dbReference type="EC" id="3.5.1.44"/>
    </reaction>
</comment>
<dbReference type="HAMAP" id="MF_01440">
    <property type="entry name" value="CheD"/>
    <property type="match status" value="1"/>
</dbReference>
<dbReference type="InterPro" id="IPR011324">
    <property type="entry name" value="Cytotoxic_necrot_fac-like_cat"/>
</dbReference>
<keyword evidence="5" id="KW-1185">Reference proteome</keyword>
<comment type="function">
    <text evidence="3">Probably deamidates glutamine residues to glutamate on methyl-accepting chemotaxis receptors (MCPs), playing an important role in chemotaxis.</text>
</comment>
<dbReference type="PANTHER" id="PTHR35147">
    <property type="entry name" value="CHEMORECEPTOR GLUTAMINE DEAMIDASE CHED-RELATED"/>
    <property type="match status" value="1"/>
</dbReference>